<reference evidence="2 3" key="1">
    <citation type="submission" date="2019-04" db="EMBL/GenBank/DDBJ databases">
        <title>An improved genome assembly and genetic linkage map for asparagus bean, Vigna unguiculata ssp. sesquipedialis.</title>
        <authorList>
            <person name="Xia Q."/>
            <person name="Zhang R."/>
            <person name="Dong Y."/>
        </authorList>
    </citation>
    <scope>NUCLEOTIDE SEQUENCE [LARGE SCALE GENOMIC DNA]</scope>
    <source>
        <tissue evidence="2">Leaf</tissue>
    </source>
</reference>
<feature type="region of interest" description="Disordered" evidence="1">
    <location>
        <begin position="52"/>
        <end position="114"/>
    </location>
</feature>
<protein>
    <submittedName>
        <fullName evidence="2">Uncharacterized protein</fullName>
    </submittedName>
</protein>
<accession>A0A4D6M791</accession>
<evidence type="ECO:0000313" key="2">
    <source>
        <dbReference type="EMBL" id="QCD96418.1"/>
    </source>
</evidence>
<name>A0A4D6M791_VIGUN</name>
<feature type="region of interest" description="Disordered" evidence="1">
    <location>
        <begin position="146"/>
        <end position="171"/>
    </location>
</feature>
<dbReference type="EMBL" id="CP039350">
    <property type="protein sequence ID" value="QCD96418.1"/>
    <property type="molecule type" value="Genomic_DNA"/>
</dbReference>
<evidence type="ECO:0000313" key="3">
    <source>
        <dbReference type="Proteomes" id="UP000501690"/>
    </source>
</evidence>
<proteinExistence type="predicted"/>
<dbReference type="AlphaFoldDB" id="A0A4D6M791"/>
<feature type="compositionally biased region" description="Basic and acidic residues" evidence="1">
    <location>
        <begin position="52"/>
        <end position="82"/>
    </location>
</feature>
<sequence length="171" mass="19621">MENWCLWWIGDKVAKFQEATTLFDAAQEIQSIRDFKLDFLCLCSGIENDTRAKNKENKGGYEKENKNKKREKEKENKNQGEGKKRKKTRIEGKGSNQSQERNQDHQQELQEPTKASHVATILALTSCLMEGCHVIISISQNPNPNFLLSFHPPRQPPPPTSPATTETRRKK</sequence>
<organism evidence="2 3">
    <name type="scientific">Vigna unguiculata</name>
    <name type="common">Cowpea</name>
    <dbReference type="NCBI Taxonomy" id="3917"/>
    <lineage>
        <taxon>Eukaryota</taxon>
        <taxon>Viridiplantae</taxon>
        <taxon>Streptophyta</taxon>
        <taxon>Embryophyta</taxon>
        <taxon>Tracheophyta</taxon>
        <taxon>Spermatophyta</taxon>
        <taxon>Magnoliopsida</taxon>
        <taxon>eudicotyledons</taxon>
        <taxon>Gunneridae</taxon>
        <taxon>Pentapetalae</taxon>
        <taxon>rosids</taxon>
        <taxon>fabids</taxon>
        <taxon>Fabales</taxon>
        <taxon>Fabaceae</taxon>
        <taxon>Papilionoideae</taxon>
        <taxon>50 kb inversion clade</taxon>
        <taxon>NPAAA clade</taxon>
        <taxon>indigoferoid/millettioid clade</taxon>
        <taxon>Phaseoleae</taxon>
        <taxon>Vigna</taxon>
    </lineage>
</organism>
<evidence type="ECO:0000256" key="1">
    <source>
        <dbReference type="SAM" id="MobiDB-lite"/>
    </source>
</evidence>
<gene>
    <name evidence="2" type="ORF">DEO72_LG6g1121</name>
</gene>
<keyword evidence="3" id="KW-1185">Reference proteome</keyword>
<dbReference type="Proteomes" id="UP000501690">
    <property type="component" value="Linkage Group LG6"/>
</dbReference>